<dbReference type="EMBL" id="BMAO01014793">
    <property type="protein sequence ID" value="GFQ97167.1"/>
    <property type="molecule type" value="Genomic_DNA"/>
</dbReference>
<accession>A0A8X6G709</accession>
<protein>
    <submittedName>
        <fullName evidence="1">Uncharacterized protein</fullName>
    </submittedName>
</protein>
<dbReference type="Proteomes" id="UP000887116">
    <property type="component" value="Unassembled WGS sequence"/>
</dbReference>
<evidence type="ECO:0000313" key="2">
    <source>
        <dbReference type="Proteomes" id="UP000887116"/>
    </source>
</evidence>
<comment type="caution">
    <text evidence="1">The sequence shown here is derived from an EMBL/GenBank/DDBJ whole genome shotgun (WGS) entry which is preliminary data.</text>
</comment>
<name>A0A8X6G709_TRICU</name>
<keyword evidence="2" id="KW-1185">Reference proteome</keyword>
<proteinExistence type="predicted"/>
<organism evidence="1 2">
    <name type="scientific">Trichonephila clavata</name>
    <name type="common">Joro spider</name>
    <name type="synonym">Nephila clavata</name>
    <dbReference type="NCBI Taxonomy" id="2740835"/>
    <lineage>
        <taxon>Eukaryota</taxon>
        <taxon>Metazoa</taxon>
        <taxon>Ecdysozoa</taxon>
        <taxon>Arthropoda</taxon>
        <taxon>Chelicerata</taxon>
        <taxon>Arachnida</taxon>
        <taxon>Araneae</taxon>
        <taxon>Araneomorphae</taxon>
        <taxon>Entelegynae</taxon>
        <taxon>Araneoidea</taxon>
        <taxon>Nephilidae</taxon>
        <taxon>Trichonephila</taxon>
    </lineage>
</organism>
<sequence>MSAYTRQKAESKYRHRIRLERASQEQSNGTIKAPKGRVKQCRERKRMNAAEQINDGSNTSAVGSISNEAIVSFDILATIKWYRIQFPIAPPYAIKIPRSHVRSNRVPILQIAAKPTSLCGFELRHIVRWPFYMTNTQNDYKFCHGFGQASPTVRELRDEYQRWAQHPLFQHLSPK</sequence>
<gene>
    <name evidence="1" type="ORF">TNCT_347211</name>
</gene>
<reference evidence="1" key="1">
    <citation type="submission" date="2020-07" db="EMBL/GenBank/DDBJ databases">
        <title>Multicomponent nature underlies the extraordinary mechanical properties of spider dragline silk.</title>
        <authorList>
            <person name="Kono N."/>
            <person name="Nakamura H."/>
            <person name="Mori M."/>
            <person name="Yoshida Y."/>
            <person name="Ohtoshi R."/>
            <person name="Malay A.D."/>
            <person name="Moran D.A.P."/>
            <person name="Tomita M."/>
            <person name="Numata K."/>
            <person name="Arakawa K."/>
        </authorList>
    </citation>
    <scope>NUCLEOTIDE SEQUENCE</scope>
</reference>
<dbReference type="AlphaFoldDB" id="A0A8X6G709"/>
<dbReference type="OrthoDB" id="7448201at2759"/>
<evidence type="ECO:0000313" key="1">
    <source>
        <dbReference type="EMBL" id="GFQ97167.1"/>
    </source>
</evidence>